<dbReference type="VEuPathDB" id="MicrosporidiaDB:VICG_00440"/>
<dbReference type="Gene3D" id="2.40.50.360">
    <property type="entry name" value="RuvB-like helicase, domain II"/>
    <property type="match status" value="1"/>
</dbReference>
<dbReference type="Proteomes" id="UP000011082">
    <property type="component" value="Unassembled WGS sequence"/>
</dbReference>
<accession>L2GPU4</accession>
<keyword evidence="1" id="KW-0156">Chromatin regulator</keyword>
<comment type="similarity">
    <text evidence="1">Belongs to the RuvB family.</text>
</comment>
<dbReference type="GeneID" id="19881158"/>
<evidence type="ECO:0000313" key="4">
    <source>
        <dbReference type="Proteomes" id="UP000011082"/>
    </source>
</evidence>
<proteinExistence type="inferred from homology"/>
<keyword evidence="1" id="KW-0378">Hydrolase</keyword>
<comment type="subcellular location">
    <subcellularLocation>
        <location evidence="1">Nucleus</location>
    </subcellularLocation>
</comment>
<dbReference type="GO" id="GO:0005634">
    <property type="term" value="C:nucleus"/>
    <property type="evidence" value="ECO:0007669"/>
    <property type="project" value="UniProtKB-SubCell"/>
</dbReference>
<keyword evidence="1" id="KW-0067">ATP-binding</keyword>
<evidence type="ECO:0000256" key="1">
    <source>
        <dbReference type="RuleBase" id="RU363048"/>
    </source>
</evidence>
<dbReference type="Pfam" id="PF06068">
    <property type="entry name" value="TIP49"/>
    <property type="match status" value="1"/>
</dbReference>
<keyword evidence="1" id="KW-0234">DNA repair</keyword>
<keyword evidence="1" id="KW-0347">Helicase</keyword>
<gene>
    <name evidence="3" type="ORF">VICG_00440</name>
</gene>
<evidence type="ECO:0000259" key="2">
    <source>
        <dbReference type="Pfam" id="PF06068"/>
    </source>
</evidence>
<evidence type="ECO:0000313" key="3">
    <source>
        <dbReference type="EMBL" id="ELA42342.1"/>
    </source>
</evidence>
<dbReference type="InterPro" id="IPR027238">
    <property type="entry name" value="RuvB-like"/>
</dbReference>
<dbReference type="GO" id="GO:0003678">
    <property type="term" value="F:DNA helicase activity"/>
    <property type="evidence" value="ECO:0007669"/>
    <property type="project" value="UniProtKB-EC"/>
</dbReference>
<dbReference type="AlphaFoldDB" id="L2GPU4"/>
<dbReference type="SUPFAM" id="SSF50249">
    <property type="entry name" value="Nucleic acid-binding proteins"/>
    <property type="match status" value="1"/>
</dbReference>
<name>L2GPU4_VITCO</name>
<keyword evidence="1" id="KW-0805">Transcription regulation</keyword>
<dbReference type="InterPro" id="IPR010339">
    <property type="entry name" value="TIP49_P-loop"/>
</dbReference>
<dbReference type="EC" id="3.6.4.12" evidence="1"/>
<comment type="function">
    <text evidence="1">DNA helicase participates in several chromatin remodeling complexes, including the SWR1 and the INO80 complexes.</text>
</comment>
<dbReference type="InParanoid" id="L2GPU4"/>
<dbReference type="GO" id="GO:0005524">
    <property type="term" value="F:ATP binding"/>
    <property type="evidence" value="ECO:0007669"/>
    <property type="project" value="UniProtKB-KW"/>
</dbReference>
<dbReference type="FunCoup" id="L2GPU4">
    <property type="interactions" value="296"/>
</dbReference>
<organism evidence="3 4">
    <name type="scientific">Vittaforma corneae (strain ATCC 50505)</name>
    <name type="common">Microsporidian parasite</name>
    <name type="synonym">Nosema corneum</name>
    <dbReference type="NCBI Taxonomy" id="993615"/>
    <lineage>
        <taxon>Eukaryota</taxon>
        <taxon>Fungi</taxon>
        <taxon>Fungi incertae sedis</taxon>
        <taxon>Microsporidia</taxon>
        <taxon>Nosematidae</taxon>
        <taxon>Vittaforma</taxon>
    </lineage>
</organism>
<dbReference type="SUPFAM" id="SSF52540">
    <property type="entry name" value="P-loop containing nucleoside triphosphate hydrolases"/>
    <property type="match status" value="1"/>
</dbReference>
<keyword evidence="1" id="KW-0547">Nucleotide-binding</keyword>
<comment type="catalytic activity">
    <reaction evidence="1">
        <text>ATP + H2O = ADP + phosphate + H(+)</text>
        <dbReference type="Rhea" id="RHEA:13065"/>
        <dbReference type="ChEBI" id="CHEBI:15377"/>
        <dbReference type="ChEBI" id="CHEBI:15378"/>
        <dbReference type="ChEBI" id="CHEBI:30616"/>
        <dbReference type="ChEBI" id="CHEBI:43474"/>
        <dbReference type="ChEBI" id="CHEBI:456216"/>
        <dbReference type="EC" id="3.6.4.12"/>
    </reaction>
</comment>
<keyword evidence="1" id="KW-0227">DNA damage</keyword>
<dbReference type="HOGENOM" id="CLU_750500_0_0_1"/>
<keyword evidence="1" id="KW-0539">Nucleus</keyword>
<dbReference type="PANTHER" id="PTHR11093">
    <property type="entry name" value="RUVB-RELATED REPTIN AND PONTIN"/>
    <property type="match status" value="1"/>
</dbReference>
<dbReference type="EMBL" id="JH370132">
    <property type="protein sequence ID" value="ELA42342.1"/>
    <property type="molecule type" value="Genomic_DNA"/>
</dbReference>
<dbReference type="OrthoDB" id="10060499at2759"/>
<dbReference type="InterPro" id="IPR027417">
    <property type="entry name" value="P-loop_NTPase"/>
</dbReference>
<dbReference type="STRING" id="993615.L2GPU4"/>
<feature type="domain" description="TIP49 P-loop" evidence="2">
    <location>
        <begin position="42"/>
        <end position="259"/>
    </location>
</feature>
<dbReference type="GO" id="GO:0006281">
    <property type="term" value="P:DNA repair"/>
    <property type="evidence" value="ECO:0007669"/>
    <property type="project" value="UniProtKB-KW"/>
</dbReference>
<dbReference type="InterPro" id="IPR012340">
    <property type="entry name" value="NA-bd_OB-fold"/>
</dbReference>
<dbReference type="RefSeq" id="XP_007603893.1">
    <property type="nucleotide sequence ID" value="XM_007603831.1"/>
</dbReference>
<sequence>MHGLLNVLSSEETGHECLRYLTTGRASIYLPLLKRILESDQGSVVTVFGPRGSGRHTFICKGVHERRTMSCIVDAEEIRDDGKLSVQKLHKLIRSVTAVTIKEYLKIVEGEVISMSNGKIHLKTRDMESVFGIGVRIRKELERERVCVGDIIKIYKESCFVVRQGRLSERNPSLAFDLLPKIQLPEGECIKTETVHTTLTLNELDTLNFKENGEEYLYTDVYINGYIRNEVDKKVAKLLKEGKAGLERGVLVIDGCEALSEDEIKCIISVCSGMLHPTVFLVFDQEDSRQVAGEISLRFYKYTASETGDILRNYCASNDVEIEDGAVEKLCEIADSKGLCAAIRILKASVSMKSVAATTVSRIFSVFDE</sequence>
<dbReference type="Gene3D" id="3.40.50.300">
    <property type="entry name" value="P-loop containing nucleotide triphosphate hydrolases"/>
    <property type="match status" value="1"/>
</dbReference>
<dbReference type="InterPro" id="IPR042487">
    <property type="entry name" value="RuvBL1/2_DNA/RNA_bd_dom"/>
</dbReference>
<dbReference type="GO" id="GO:0006325">
    <property type="term" value="P:chromatin organization"/>
    <property type="evidence" value="ECO:0007669"/>
    <property type="project" value="UniProtKB-KW"/>
</dbReference>
<keyword evidence="4" id="KW-1185">Reference proteome</keyword>
<keyword evidence="1" id="KW-0804">Transcription</keyword>
<reference evidence="4" key="1">
    <citation type="submission" date="2011-05" db="EMBL/GenBank/DDBJ databases">
        <title>The genome sequence of Vittaforma corneae strain ATCC 50505.</title>
        <authorList>
            <consortium name="The Broad Institute Genome Sequencing Platform"/>
            <person name="Cuomo C."/>
            <person name="Didier E."/>
            <person name="Bowers L."/>
            <person name="Young S.K."/>
            <person name="Zeng Q."/>
            <person name="Gargeya S."/>
            <person name="Fitzgerald M."/>
            <person name="Haas B."/>
            <person name="Abouelleil A."/>
            <person name="Alvarado L."/>
            <person name="Arachchi H.M."/>
            <person name="Berlin A."/>
            <person name="Chapman S.B."/>
            <person name="Gearin G."/>
            <person name="Goldberg J."/>
            <person name="Griggs A."/>
            <person name="Gujja S."/>
            <person name="Hansen M."/>
            <person name="Heiman D."/>
            <person name="Howarth C."/>
            <person name="Larimer J."/>
            <person name="Lui A."/>
            <person name="MacDonald P.J.P."/>
            <person name="McCowen C."/>
            <person name="Montmayeur A."/>
            <person name="Murphy C."/>
            <person name="Neiman D."/>
            <person name="Pearson M."/>
            <person name="Priest M."/>
            <person name="Roberts A."/>
            <person name="Saif S."/>
            <person name="Shea T."/>
            <person name="Sisk P."/>
            <person name="Stolte C."/>
            <person name="Sykes S."/>
            <person name="Wortman J."/>
            <person name="Nusbaum C."/>
            <person name="Birren B."/>
        </authorList>
    </citation>
    <scope>NUCLEOTIDE SEQUENCE [LARGE SCALE GENOMIC DNA]</scope>
    <source>
        <strain evidence="4">ATCC 50505</strain>
    </source>
</reference>
<dbReference type="GO" id="GO:0016887">
    <property type="term" value="F:ATP hydrolysis activity"/>
    <property type="evidence" value="ECO:0007669"/>
    <property type="project" value="RHEA"/>
</dbReference>
<protein>
    <recommendedName>
        <fullName evidence="1">RuvB-like helicase</fullName>
        <ecNumber evidence="1">3.6.4.12</ecNumber>
    </recommendedName>
</protein>